<dbReference type="Gene3D" id="3.40.30.10">
    <property type="entry name" value="Glutaredoxin"/>
    <property type="match status" value="1"/>
</dbReference>
<feature type="signal peptide" evidence="5">
    <location>
        <begin position="1"/>
        <end position="19"/>
    </location>
</feature>
<keyword evidence="3 4" id="KW-0560">Oxidoreductase</keyword>
<dbReference type="InterPro" id="IPR036249">
    <property type="entry name" value="Thioredoxin-like_sf"/>
</dbReference>
<gene>
    <name evidence="6" type="ORF">EYC87_11765</name>
</gene>
<name>A0ABT3SW89_9GAMM</name>
<dbReference type="CDD" id="cd00340">
    <property type="entry name" value="GSH_Peroxidase"/>
    <property type="match status" value="1"/>
</dbReference>
<dbReference type="EMBL" id="SHNP01000004">
    <property type="protein sequence ID" value="MCX2974260.1"/>
    <property type="molecule type" value="Genomic_DNA"/>
</dbReference>
<accession>A0ABT3SW89</accession>
<evidence type="ECO:0000313" key="7">
    <source>
        <dbReference type="Proteomes" id="UP001143307"/>
    </source>
</evidence>
<evidence type="ECO:0000256" key="5">
    <source>
        <dbReference type="SAM" id="SignalP"/>
    </source>
</evidence>
<keyword evidence="2 4" id="KW-0575">Peroxidase</keyword>
<dbReference type="PANTHER" id="PTHR11592">
    <property type="entry name" value="GLUTATHIONE PEROXIDASE"/>
    <property type="match status" value="1"/>
</dbReference>
<organism evidence="6 7">
    <name type="scientific">Candidatus Seongchinamella marina</name>
    <dbReference type="NCBI Taxonomy" id="2518990"/>
    <lineage>
        <taxon>Bacteria</taxon>
        <taxon>Pseudomonadati</taxon>
        <taxon>Pseudomonadota</taxon>
        <taxon>Gammaproteobacteria</taxon>
        <taxon>Cellvibrionales</taxon>
        <taxon>Halieaceae</taxon>
        <taxon>Seongchinamella</taxon>
    </lineage>
</organism>
<dbReference type="PANTHER" id="PTHR11592:SF44">
    <property type="entry name" value="GLUTATHIONE PEROXIDASE"/>
    <property type="match status" value="1"/>
</dbReference>
<evidence type="ECO:0000256" key="1">
    <source>
        <dbReference type="ARBA" id="ARBA00006926"/>
    </source>
</evidence>
<dbReference type="GO" id="GO:0004601">
    <property type="term" value="F:peroxidase activity"/>
    <property type="evidence" value="ECO:0007669"/>
    <property type="project" value="UniProtKB-KW"/>
</dbReference>
<keyword evidence="7" id="KW-1185">Reference proteome</keyword>
<evidence type="ECO:0000256" key="2">
    <source>
        <dbReference type="ARBA" id="ARBA00022559"/>
    </source>
</evidence>
<sequence>MYRYIMALAFLSLSNFSLAACPEFLEGSMRKLHSKEQANLCEVQAGKPMLIVNTASHCGYTPQFKGLEALHQKYGKQGLVVVGFASDDFRQEAKDEASAADVCFVNYGVTFTMLAPSHVKGPEANPVFQALAKQSQAPGWNFNKYLVNASGDVVKHFDGGTTPDSKVLELAIEGVL</sequence>
<dbReference type="Pfam" id="PF00255">
    <property type="entry name" value="GSHPx"/>
    <property type="match status" value="1"/>
</dbReference>
<dbReference type="InterPro" id="IPR000889">
    <property type="entry name" value="Glutathione_peroxidase"/>
</dbReference>
<protein>
    <recommendedName>
        <fullName evidence="4">Glutathione peroxidase</fullName>
    </recommendedName>
</protein>
<evidence type="ECO:0000313" key="6">
    <source>
        <dbReference type="EMBL" id="MCX2974260.1"/>
    </source>
</evidence>
<dbReference type="SUPFAM" id="SSF52833">
    <property type="entry name" value="Thioredoxin-like"/>
    <property type="match status" value="1"/>
</dbReference>
<dbReference type="PRINTS" id="PR01011">
    <property type="entry name" value="GLUTPROXDASE"/>
</dbReference>
<dbReference type="PROSITE" id="PS00460">
    <property type="entry name" value="GLUTATHIONE_PEROXID_1"/>
    <property type="match status" value="1"/>
</dbReference>
<evidence type="ECO:0000256" key="3">
    <source>
        <dbReference type="ARBA" id="ARBA00023002"/>
    </source>
</evidence>
<dbReference type="Proteomes" id="UP001143307">
    <property type="component" value="Unassembled WGS sequence"/>
</dbReference>
<feature type="chain" id="PRO_5046114411" description="Glutathione peroxidase" evidence="5">
    <location>
        <begin position="20"/>
        <end position="176"/>
    </location>
</feature>
<proteinExistence type="inferred from homology"/>
<comment type="caution">
    <text evidence="6">The sequence shown here is derived from an EMBL/GenBank/DDBJ whole genome shotgun (WGS) entry which is preliminary data.</text>
</comment>
<keyword evidence="5" id="KW-0732">Signal</keyword>
<dbReference type="RefSeq" id="WP_279253054.1">
    <property type="nucleotide sequence ID" value="NZ_SHNP01000004.1"/>
</dbReference>
<evidence type="ECO:0000256" key="4">
    <source>
        <dbReference type="RuleBase" id="RU000499"/>
    </source>
</evidence>
<dbReference type="PIRSF" id="PIRSF000303">
    <property type="entry name" value="Glutathion_perox"/>
    <property type="match status" value="1"/>
</dbReference>
<reference evidence="6" key="1">
    <citation type="submission" date="2019-02" db="EMBL/GenBank/DDBJ databases">
        <authorList>
            <person name="Li S.-H."/>
        </authorList>
    </citation>
    <scope>NUCLEOTIDE SEQUENCE</scope>
    <source>
        <strain evidence="6">IMCC8485</strain>
    </source>
</reference>
<dbReference type="PROSITE" id="PS51257">
    <property type="entry name" value="PROKAR_LIPOPROTEIN"/>
    <property type="match status" value="1"/>
</dbReference>
<comment type="similarity">
    <text evidence="1 4">Belongs to the glutathione peroxidase family.</text>
</comment>
<dbReference type="PROSITE" id="PS51355">
    <property type="entry name" value="GLUTATHIONE_PEROXID_3"/>
    <property type="match status" value="1"/>
</dbReference>
<dbReference type="InterPro" id="IPR029759">
    <property type="entry name" value="GPX_AS"/>
</dbReference>